<dbReference type="PANTHER" id="PTHR42751">
    <property type="entry name" value="SODIUM/HYDROGEN EXCHANGER FAMILY/TRKA DOMAIN PROTEIN"/>
    <property type="match status" value="1"/>
</dbReference>
<feature type="transmembrane region" description="Helical" evidence="9">
    <location>
        <begin position="14"/>
        <end position="47"/>
    </location>
</feature>
<evidence type="ECO:0000256" key="3">
    <source>
        <dbReference type="ARBA" id="ARBA00022448"/>
    </source>
</evidence>
<keyword evidence="7" id="KW-0406">Ion transport</keyword>
<evidence type="ECO:0000256" key="6">
    <source>
        <dbReference type="ARBA" id="ARBA00022989"/>
    </source>
</evidence>
<evidence type="ECO:0000256" key="8">
    <source>
        <dbReference type="ARBA" id="ARBA00023136"/>
    </source>
</evidence>
<dbReference type="GO" id="GO:1902600">
    <property type="term" value="P:proton transmembrane transport"/>
    <property type="evidence" value="ECO:0007669"/>
    <property type="project" value="InterPro"/>
</dbReference>
<gene>
    <name evidence="11" type="ORF">THIOM_001305</name>
</gene>
<name>A0A176S4P3_9GAMM</name>
<dbReference type="GO" id="GO:0015297">
    <property type="term" value="F:antiporter activity"/>
    <property type="evidence" value="ECO:0007669"/>
    <property type="project" value="UniProtKB-KW"/>
</dbReference>
<comment type="caution">
    <text evidence="11">The sequence shown here is derived from an EMBL/GenBank/DDBJ whole genome shotgun (WGS) entry which is preliminary data.</text>
</comment>
<dbReference type="Gene3D" id="1.20.1530.20">
    <property type="match status" value="1"/>
</dbReference>
<dbReference type="Pfam" id="PF00999">
    <property type="entry name" value="Na_H_Exchanger"/>
    <property type="match status" value="1"/>
</dbReference>
<reference evidence="11 12" key="1">
    <citation type="submission" date="2016-05" db="EMBL/GenBank/DDBJ databases">
        <title>Single-cell genome of chain-forming Candidatus Thiomargarita nelsonii and comparison to other large sulfur-oxidizing bacteria.</title>
        <authorList>
            <person name="Winkel M."/>
            <person name="Salman V."/>
            <person name="Woyke T."/>
            <person name="Schulz-Vogt H."/>
            <person name="Richter M."/>
            <person name="Flood B."/>
            <person name="Bailey J."/>
            <person name="Amann R."/>
            <person name="Mussmann M."/>
        </authorList>
    </citation>
    <scope>NUCLEOTIDE SEQUENCE [LARGE SCALE GENOMIC DNA]</scope>
    <source>
        <strain evidence="11 12">THI036</strain>
    </source>
</reference>
<evidence type="ECO:0000256" key="7">
    <source>
        <dbReference type="ARBA" id="ARBA00023065"/>
    </source>
</evidence>
<sequence length="85" mass="9399">MESILSSIDYKDPIWIAIAFLFGALSRGIGLPPLVGFLIAGFVLNFFGFTNGHFLNEMADLGIALLLFTIGLKLKIKDLLQVEIW</sequence>
<keyword evidence="6 9" id="KW-1133">Transmembrane helix</keyword>
<feature type="non-terminal residue" evidence="11">
    <location>
        <position position="85"/>
    </location>
</feature>
<proteinExistence type="inferred from homology"/>
<keyword evidence="3" id="KW-0813">Transport</keyword>
<dbReference type="EMBL" id="LUTY01000689">
    <property type="protein sequence ID" value="OAD22876.1"/>
    <property type="molecule type" value="Genomic_DNA"/>
</dbReference>
<comment type="similarity">
    <text evidence="2">Belongs to the monovalent cation:proton antiporter 2 (CPA2) transporter (TC 2.A.37) family.</text>
</comment>
<evidence type="ECO:0000313" key="11">
    <source>
        <dbReference type="EMBL" id="OAD22876.1"/>
    </source>
</evidence>
<keyword evidence="12" id="KW-1185">Reference proteome</keyword>
<dbReference type="InterPro" id="IPR006153">
    <property type="entry name" value="Cation/H_exchanger_TM"/>
</dbReference>
<comment type="subcellular location">
    <subcellularLocation>
        <location evidence="1">Membrane</location>
        <topology evidence="1">Multi-pass membrane protein</topology>
    </subcellularLocation>
</comment>
<evidence type="ECO:0000256" key="5">
    <source>
        <dbReference type="ARBA" id="ARBA00022692"/>
    </source>
</evidence>
<feature type="domain" description="Cation/H+ exchanger transmembrane" evidence="10">
    <location>
        <begin position="16"/>
        <end position="82"/>
    </location>
</feature>
<dbReference type="InterPro" id="IPR038770">
    <property type="entry name" value="Na+/solute_symporter_sf"/>
</dbReference>
<evidence type="ECO:0000256" key="1">
    <source>
        <dbReference type="ARBA" id="ARBA00004141"/>
    </source>
</evidence>
<dbReference type="PANTHER" id="PTHR42751:SF1">
    <property type="entry name" value="CATION_PROTON ANTIPORTER YBAL-RELATED"/>
    <property type="match status" value="1"/>
</dbReference>
<dbReference type="GO" id="GO:0016020">
    <property type="term" value="C:membrane"/>
    <property type="evidence" value="ECO:0007669"/>
    <property type="project" value="UniProtKB-SubCell"/>
</dbReference>
<evidence type="ECO:0000259" key="10">
    <source>
        <dbReference type="Pfam" id="PF00999"/>
    </source>
</evidence>
<protein>
    <submittedName>
        <fullName evidence="11">Sodium/hydrogen exchanger</fullName>
    </submittedName>
</protein>
<keyword evidence="5 9" id="KW-0812">Transmembrane</keyword>
<evidence type="ECO:0000313" key="12">
    <source>
        <dbReference type="Proteomes" id="UP000076962"/>
    </source>
</evidence>
<evidence type="ECO:0000256" key="4">
    <source>
        <dbReference type="ARBA" id="ARBA00022449"/>
    </source>
</evidence>
<dbReference type="AlphaFoldDB" id="A0A176S4P3"/>
<dbReference type="Proteomes" id="UP000076962">
    <property type="component" value="Unassembled WGS sequence"/>
</dbReference>
<keyword evidence="8 9" id="KW-0472">Membrane</keyword>
<accession>A0A176S4P3</accession>
<organism evidence="11 12">
    <name type="scientific">Candidatus Thiomargarita nelsonii</name>
    <dbReference type="NCBI Taxonomy" id="1003181"/>
    <lineage>
        <taxon>Bacteria</taxon>
        <taxon>Pseudomonadati</taxon>
        <taxon>Pseudomonadota</taxon>
        <taxon>Gammaproteobacteria</taxon>
        <taxon>Thiotrichales</taxon>
        <taxon>Thiotrichaceae</taxon>
        <taxon>Thiomargarita</taxon>
    </lineage>
</organism>
<evidence type="ECO:0000256" key="9">
    <source>
        <dbReference type="SAM" id="Phobius"/>
    </source>
</evidence>
<evidence type="ECO:0000256" key="2">
    <source>
        <dbReference type="ARBA" id="ARBA00005551"/>
    </source>
</evidence>
<keyword evidence="4" id="KW-0050">Antiport</keyword>